<accession>A0A1G9WKM7</accession>
<dbReference type="InterPro" id="IPR008792">
    <property type="entry name" value="PQQD"/>
</dbReference>
<organism evidence="1 2">
    <name type="scientific">Lachnospira pectinoschiza</name>
    <dbReference type="NCBI Taxonomy" id="28052"/>
    <lineage>
        <taxon>Bacteria</taxon>
        <taxon>Bacillati</taxon>
        <taxon>Bacillota</taxon>
        <taxon>Clostridia</taxon>
        <taxon>Lachnospirales</taxon>
        <taxon>Lachnospiraceae</taxon>
        <taxon>Lachnospira</taxon>
    </lineage>
</organism>
<gene>
    <name evidence="1" type="ORF">SAMN05216544_1236</name>
</gene>
<dbReference type="EMBL" id="FNHZ01000003">
    <property type="protein sequence ID" value="SDM84716.1"/>
    <property type="molecule type" value="Genomic_DNA"/>
</dbReference>
<proteinExistence type="predicted"/>
<dbReference type="AlphaFoldDB" id="A0A1G9WKM7"/>
<keyword evidence="2" id="KW-1185">Reference proteome</keyword>
<dbReference type="Proteomes" id="UP000187651">
    <property type="component" value="Unassembled WGS sequence"/>
</dbReference>
<sequence length="90" mass="10238">MDKSTRIHLTKKLEVAELDGDKAMIDFETGKYFLLKGAANEIWDIIQEDTKVEDIVLNLRAQYDVSEDECLGATISFLENLKKLGFIEAK</sequence>
<evidence type="ECO:0000313" key="1">
    <source>
        <dbReference type="EMBL" id="SDM84716.1"/>
    </source>
</evidence>
<protein>
    <submittedName>
        <fullName evidence="1">Coenzyme PQQ synthesis protein D (PqqD)</fullName>
    </submittedName>
</protein>
<reference evidence="2" key="1">
    <citation type="submission" date="2016-10" db="EMBL/GenBank/DDBJ databases">
        <authorList>
            <person name="Varghese N."/>
            <person name="Submissions S."/>
        </authorList>
    </citation>
    <scope>NUCLEOTIDE SEQUENCE [LARGE SCALE GENOMIC DNA]</scope>
    <source>
        <strain evidence="2">M83</strain>
    </source>
</reference>
<dbReference type="Pfam" id="PF05402">
    <property type="entry name" value="PqqD"/>
    <property type="match status" value="1"/>
</dbReference>
<dbReference type="InterPro" id="IPR041881">
    <property type="entry name" value="PqqD_sf"/>
</dbReference>
<name>A0A1G9WKM7_9FIRM</name>
<dbReference type="OrthoDB" id="1495225at2"/>
<dbReference type="Gene3D" id="1.10.10.1150">
    <property type="entry name" value="Coenzyme PQQ synthesis protein D (PqqD)"/>
    <property type="match status" value="1"/>
</dbReference>
<dbReference type="RefSeq" id="WP_027431495.1">
    <property type="nucleotide sequence ID" value="NZ_FNHZ01000003.1"/>
</dbReference>
<evidence type="ECO:0000313" key="2">
    <source>
        <dbReference type="Proteomes" id="UP000187651"/>
    </source>
</evidence>